<evidence type="ECO:0008006" key="7">
    <source>
        <dbReference type="Google" id="ProtNLM"/>
    </source>
</evidence>
<evidence type="ECO:0000313" key="6">
    <source>
        <dbReference type="Proteomes" id="UP000305202"/>
    </source>
</evidence>
<feature type="repeat" description="ANK" evidence="3">
    <location>
        <begin position="300"/>
        <end position="332"/>
    </location>
</feature>
<organism evidence="5 6">
    <name type="scientific">Martelella alba</name>
    <dbReference type="NCBI Taxonomy" id="2590451"/>
    <lineage>
        <taxon>Bacteria</taxon>
        <taxon>Pseudomonadati</taxon>
        <taxon>Pseudomonadota</taxon>
        <taxon>Alphaproteobacteria</taxon>
        <taxon>Hyphomicrobiales</taxon>
        <taxon>Aurantimonadaceae</taxon>
        <taxon>Martelella</taxon>
    </lineage>
</organism>
<keyword evidence="2 3" id="KW-0040">ANK repeat</keyword>
<evidence type="ECO:0000256" key="3">
    <source>
        <dbReference type="PROSITE-ProRule" id="PRU00023"/>
    </source>
</evidence>
<dbReference type="InterPro" id="IPR036770">
    <property type="entry name" value="Ankyrin_rpt-contain_sf"/>
</dbReference>
<dbReference type="PROSITE" id="PS50088">
    <property type="entry name" value="ANK_REPEAT"/>
    <property type="match status" value="4"/>
</dbReference>
<dbReference type="PANTHER" id="PTHR24198:SF165">
    <property type="entry name" value="ANKYRIN REPEAT-CONTAINING PROTEIN-RELATED"/>
    <property type="match status" value="1"/>
</dbReference>
<dbReference type="RefSeq" id="WP_136988143.1">
    <property type="nucleotide sequence ID" value="NZ_SZPQ01000001.1"/>
</dbReference>
<dbReference type="SMART" id="SM00248">
    <property type="entry name" value="ANK"/>
    <property type="match status" value="10"/>
</dbReference>
<keyword evidence="1" id="KW-0677">Repeat</keyword>
<name>A0ABY2SW67_9HYPH</name>
<dbReference type="Gene3D" id="1.25.40.20">
    <property type="entry name" value="Ankyrin repeat-containing domain"/>
    <property type="match status" value="2"/>
</dbReference>
<accession>A0ABY2SW67</accession>
<dbReference type="PROSITE" id="PS50297">
    <property type="entry name" value="ANK_REP_REGION"/>
    <property type="match status" value="4"/>
</dbReference>
<comment type="caution">
    <text evidence="5">The sequence shown here is derived from an EMBL/GenBank/DDBJ whole genome shotgun (WGS) entry which is preliminary data.</text>
</comment>
<evidence type="ECO:0000313" key="5">
    <source>
        <dbReference type="EMBL" id="TKI08782.1"/>
    </source>
</evidence>
<feature type="repeat" description="ANK" evidence="3">
    <location>
        <begin position="199"/>
        <end position="231"/>
    </location>
</feature>
<evidence type="ECO:0000256" key="4">
    <source>
        <dbReference type="SAM" id="MobiDB-lite"/>
    </source>
</evidence>
<gene>
    <name evidence="5" type="ORF">FCN80_01655</name>
</gene>
<sequence>MLTHPLYPLAYTPTVPTEPFPGIAGSAPTSAANGISALTPVHIGILPQSLKKRIARDKITEARRENNFPGNHLAYRGYKAVYGVDSRPQRKIRGLTAVRPREYIALLDLPALKGATEPDLDNIDFQDVDGNTYLMQLAGRDDPDNDEKLDLALKRYNANPNIRNNHNYTALHYAVAGKFSLRTEALLKNHADANVVGGLGQTPLHMAACNDDLGSMFALKHHGADLHRTDKDGNTALHLAIKYNMTKISLVYDPISIASSLEIYNHARRTPLLEALTDNRLAWAKDLVDNNADIEARDGNGRTALMLAIIANDKELVKQIIKKGPDIYAEDNRKETAIEQAWHNQRDDSFKRLMRYSLSPHAKREGALSPFMKALTDRKFILAADMLDYSVDVNQRNARGYTPLMLAVLHDEKELTEKLLRKQADINEKDPSANTALMLAVKYDKPQAFAALLEVPWDLDQANNHGQSALLLAAENGRMAMFDALMRLGADIDARDKNGLAAISLAINHNDTALLNNILSFHPVLNFADNDGNTLLMLAQQANNTYAQDILPQHGALWVLPTTLATSIPADELSSQPAAEDAAPMGQPPSPPVPTSTEGHDGAIGGPRMDSGVSSSNRPTHWMQRMTCWLGDLARTWGVSLPGMEKLLTVPVLRR</sequence>
<feature type="repeat" description="ANK" evidence="3">
    <location>
        <begin position="465"/>
        <end position="497"/>
    </location>
</feature>
<dbReference type="SUPFAM" id="SSF48403">
    <property type="entry name" value="Ankyrin repeat"/>
    <property type="match status" value="2"/>
</dbReference>
<feature type="region of interest" description="Disordered" evidence="4">
    <location>
        <begin position="572"/>
        <end position="618"/>
    </location>
</feature>
<dbReference type="Pfam" id="PF12796">
    <property type="entry name" value="Ank_2"/>
    <property type="match status" value="3"/>
</dbReference>
<feature type="repeat" description="ANK" evidence="3">
    <location>
        <begin position="399"/>
        <end position="431"/>
    </location>
</feature>
<protein>
    <recommendedName>
        <fullName evidence="7">Ankyrin repeat protein</fullName>
    </recommendedName>
</protein>
<reference evidence="5 6" key="1">
    <citation type="submission" date="2019-04" db="EMBL/GenBank/DDBJ databases">
        <authorList>
            <person name="Li M."/>
            <person name="Gao C."/>
        </authorList>
    </citation>
    <scope>NUCLEOTIDE SEQUENCE [LARGE SCALE GENOMIC DNA]</scope>
    <source>
        <strain evidence="5 6">BGMRC 2031</strain>
    </source>
</reference>
<dbReference type="InterPro" id="IPR002110">
    <property type="entry name" value="Ankyrin_rpt"/>
</dbReference>
<dbReference type="PANTHER" id="PTHR24198">
    <property type="entry name" value="ANKYRIN REPEAT AND PROTEIN KINASE DOMAIN-CONTAINING PROTEIN"/>
    <property type="match status" value="1"/>
</dbReference>
<keyword evidence="6" id="KW-1185">Reference proteome</keyword>
<evidence type="ECO:0000256" key="1">
    <source>
        <dbReference type="ARBA" id="ARBA00022737"/>
    </source>
</evidence>
<dbReference type="Proteomes" id="UP000305202">
    <property type="component" value="Unassembled WGS sequence"/>
</dbReference>
<dbReference type="EMBL" id="SZPQ01000001">
    <property type="protein sequence ID" value="TKI08782.1"/>
    <property type="molecule type" value="Genomic_DNA"/>
</dbReference>
<proteinExistence type="predicted"/>
<evidence type="ECO:0000256" key="2">
    <source>
        <dbReference type="ARBA" id="ARBA00023043"/>
    </source>
</evidence>